<reference evidence="1 2" key="1">
    <citation type="submission" date="2018-06" db="EMBL/GenBank/DDBJ databases">
        <title>Comparative genomics reveals the genomic features of Rhizophagus irregularis, R. cerebriforme, R. diaphanum and Gigaspora rosea, and their symbiotic lifestyle signature.</title>
        <authorList>
            <person name="Morin E."/>
            <person name="San Clemente H."/>
            <person name="Chen E.C.H."/>
            <person name="De La Providencia I."/>
            <person name="Hainaut M."/>
            <person name="Kuo A."/>
            <person name="Kohler A."/>
            <person name="Murat C."/>
            <person name="Tang N."/>
            <person name="Roy S."/>
            <person name="Loubradou J."/>
            <person name="Henrissat B."/>
            <person name="Grigoriev I.V."/>
            <person name="Corradi N."/>
            <person name="Roux C."/>
            <person name="Martin F.M."/>
        </authorList>
    </citation>
    <scope>NUCLEOTIDE SEQUENCE [LARGE SCALE GENOMIC DNA]</scope>
    <source>
        <strain evidence="1 2">DAOM 194757</strain>
    </source>
</reference>
<keyword evidence="2" id="KW-1185">Reference proteome</keyword>
<dbReference type="OrthoDB" id="2422453at2759"/>
<dbReference type="EMBL" id="QKWP01001957">
    <property type="protein sequence ID" value="RIB05585.1"/>
    <property type="molecule type" value="Genomic_DNA"/>
</dbReference>
<gene>
    <name evidence="1" type="ORF">C2G38_2219271</name>
</gene>
<dbReference type="Proteomes" id="UP000266673">
    <property type="component" value="Unassembled WGS sequence"/>
</dbReference>
<proteinExistence type="predicted"/>
<evidence type="ECO:0000313" key="1">
    <source>
        <dbReference type="EMBL" id="RIB05585.1"/>
    </source>
</evidence>
<sequence>MHQLLVNKLNADEELEIKGRRVIFKSEGQVLEETIKRSRRNKAQQIHENMTLYLQDLNQISEIEPIIPIELTGRTWEEKLSNVCDLIVERGWSNEVRKELCQRLTDAKKGLLITITILERIWESDFSGVMLVEARRLRDEETQNMLVLTELNL</sequence>
<organism evidence="1 2">
    <name type="scientific">Gigaspora rosea</name>
    <dbReference type="NCBI Taxonomy" id="44941"/>
    <lineage>
        <taxon>Eukaryota</taxon>
        <taxon>Fungi</taxon>
        <taxon>Fungi incertae sedis</taxon>
        <taxon>Mucoromycota</taxon>
        <taxon>Glomeromycotina</taxon>
        <taxon>Glomeromycetes</taxon>
        <taxon>Diversisporales</taxon>
        <taxon>Gigasporaceae</taxon>
        <taxon>Gigaspora</taxon>
    </lineage>
</organism>
<name>A0A397U5N5_9GLOM</name>
<dbReference type="AlphaFoldDB" id="A0A397U5N5"/>
<evidence type="ECO:0000313" key="2">
    <source>
        <dbReference type="Proteomes" id="UP000266673"/>
    </source>
</evidence>
<comment type="caution">
    <text evidence="1">The sequence shown here is derived from an EMBL/GenBank/DDBJ whole genome shotgun (WGS) entry which is preliminary data.</text>
</comment>
<accession>A0A397U5N5</accession>
<protein>
    <submittedName>
        <fullName evidence="1">Uncharacterized protein</fullName>
    </submittedName>
</protein>